<keyword evidence="2" id="KW-1185">Reference proteome</keyword>
<organism evidence="1 2">
    <name type="scientific">Pluteus cervinus</name>
    <dbReference type="NCBI Taxonomy" id="181527"/>
    <lineage>
        <taxon>Eukaryota</taxon>
        <taxon>Fungi</taxon>
        <taxon>Dikarya</taxon>
        <taxon>Basidiomycota</taxon>
        <taxon>Agaricomycotina</taxon>
        <taxon>Agaricomycetes</taxon>
        <taxon>Agaricomycetidae</taxon>
        <taxon>Agaricales</taxon>
        <taxon>Pluteineae</taxon>
        <taxon>Pluteaceae</taxon>
        <taxon>Pluteus</taxon>
    </lineage>
</organism>
<reference evidence="1 2" key="1">
    <citation type="journal article" date="2019" name="Nat. Ecol. Evol.">
        <title>Megaphylogeny resolves global patterns of mushroom evolution.</title>
        <authorList>
            <person name="Varga T."/>
            <person name="Krizsan K."/>
            <person name="Foldi C."/>
            <person name="Dima B."/>
            <person name="Sanchez-Garcia M."/>
            <person name="Sanchez-Ramirez S."/>
            <person name="Szollosi G.J."/>
            <person name="Szarkandi J.G."/>
            <person name="Papp V."/>
            <person name="Albert L."/>
            <person name="Andreopoulos W."/>
            <person name="Angelini C."/>
            <person name="Antonin V."/>
            <person name="Barry K.W."/>
            <person name="Bougher N.L."/>
            <person name="Buchanan P."/>
            <person name="Buyck B."/>
            <person name="Bense V."/>
            <person name="Catcheside P."/>
            <person name="Chovatia M."/>
            <person name="Cooper J."/>
            <person name="Damon W."/>
            <person name="Desjardin D."/>
            <person name="Finy P."/>
            <person name="Geml J."/>
            <person name="Haridas S."/>
            <person name="Hughes K."/>
            <person name="Justo A."/>
            <person name="Karasinski D."/>
            <person name="Kautmanova I."/>
            <person name="Kiss B."/>
            <person name="Kocsube S."/>
            <person name="Kotiranta H."/>
            <person name="LaButti K.M."/>
            <person name="Lechner B.E."/>
            <person name="Liimatainen K."/>
            <person name="Lipzen A."/>
            <person name="Lukacs Z."/>
            <person name="Mihaltcheva S."/>
            <person name="Morgado L.N."/>
            <person name="Niskanen T."/>
            <person name="Noordeloos M.E."/>
            <person name="Ohm R.A."/>
            <person name="Ortiz-Santana B."/>
            <person name="Ovrebo C."/>
            <person name="Racz N."/>
            <person name="Riley R."/>
            <person name="Savchenko A."/>
            <person name="Shiryaev A."/>
            <person name="Soop K."/>
            <person name="Spirin V."/>
            <person name="Szebenyi C."/>
            <person name="Tomsovsky M."/>
            <person name="Tulloss R.E."/>
            <person name="Uehling J."/>
            <person name="Grigoriev I.V."/>
            <person name="Vagvolgyi C."/>
            <person name="Papp T."/>
            <person name="Martin F.M."/>
            <person name="Miettinen O."/>
            <person name="Hibbett D.S."/>
            <person name="Nagy L.G."/>
        </authorList>
    </citation>
    <scope>NUCLEOTIDE SEQUENCE [LARGE SCALE GENOMIC DNA]</scope>
    <source>
        <strain evidence="1 2">NL-1719</strain>
    </source>
</reference>
<sequence length="243" mass="25186">MSESYNHHHQTMYLTNPTDGDNPFANEPHITRRASSAPTYTSDLNTATTITAVPITSKTPTLPPRPIQVDQKQPLLVGGVVPSYTGSTITTVKGDGGESTYGYSHKKKSTITLPFAIPHSIQATLSALNVTSKNNNSPPPTSFPIPTVPYTPTPGCACPNHANGVYVANGSEAPPLPKKKIHPAKKIAKDFGKGIAIITVAPLCVAGAGVAAAGGIIYGCGLLLRGIGGALTCGLIHKAIDSD</sequence>
<protein>
    <submittedName>
        <fullName evidence="1">Uncharacterized protein</fullName>
    </submittedName>
</protein>
<evidence type="ECO:0000313" key="2">
    <source>
        <dbReference type="Proteomes" id="UP000308600"/>
    </source>
</evidence>
<name>A0ACD3ANJ1_9AGAR</name>
<dbReference type="EMBL" id="ML208375">
    <property type="protein sequence ID" value="TFK67488.1"/>
    <property type="molecule type" value="Genomic_DNA"/>
</dbReference>
<evidence type="ECO:0000313" key="1">
    <source>
        <dbReference type="EMBL" id="TFK67488.1"/>
    </source>
</evidence>
<accession>A0ACD3ANJ1</accession>
<proteinExistence type="predicted"/>
<gene>
    <name evidence="1" type="ORF">BDN72DRAFT_96362</name>
</gene>
<dbReference type="Proteomes" id="UP000308600">
    <property type="component" value="Unassembled WGS sequence"/>
</dbReference>